<dbReference type="PRINTS" id="PR00759">
    <property type="entry name" value="BASICPTASE"/>
</dbReference>
<proteinExistence type="predicted"/>
<dbReference type="SMART" id="SM00217">
    <property type="entry name" value="WAP"/>
    <property type="match status" value="3"/>
</dbReference>
<dbReference type="Pfam" id="PF00014">
    <property type="entry name" value="Kunitz_BPTI"/>
    <property type="match status" value="1"/>
</dbReference>
<feature type="domain" description="BPTI/Kunitz inhibitor" evidence="3">
    <location>
        <begin position="293"/>
        <end position="343"/>
    </location>
</feature>
<evidence type="ECO:0000313" key="6">
    <source>
        <dbReference type="Proteomes" id="UP001176941"/>
    </source>
</evidence>
<organism evidence="5 6">
    <name type="scientific">Rangifer tarandus platyrhynchus</name>
    <name type="common">Svalbard reindeer</name>
    <dbReference type="NCBI Taxonomy" id="3082113"/>
    <lineage>
        <taxon>Eukaryota</taxon>
        <taxon>Metazoa</taxon>
        <taxon>Chordata</taxon>
        <taxon>Craniata</taxon>
        <taxon>Vertebrata</taxon>
        <taxon>Euteleostomi</taxon>
        <taxon>Mammalia</taxon>
        <taxon>Eutheria</taxon>
        <taxon>Laurasiatheria</taxon>
        <taxon>Artiodactyla</taxon>
        <taxon>Ruminantia</taxon>
        <taxon>Pecora</taxon>
        <taxon>Cervidae</taxon>
        <taxon>Odocoileinae</taxon>
        <taxon>Rangifer</taxon>
    </lineage>
</organism>
<dbReference type="EMBL" id="OX459947">
    <property type="protein sequence ID" value="CAI9154744.1"/>
    <property type="molecule type" value="Genomic_DNA"/>
</dbReference>
<evidence type="ECO:0000259" key="4">
    <source>
        <dbReference type="PROSITE" id="PS51390"/>
    </source>
</evidence>
<dbReference type="InterPro" id="IPR002223">
    <property type="entry name" value="Kunitz_BPTI"/>
</dbReference>
<evidence type="ECO:0000256" key="2">
    <source>
        <dbReference type="SAM" id="Phobius"/>
    </source>
</evidence>
<dbReference type="Proteomes" id="UP001176941">
    <property type="component" value="Chromosome 11"/>
</dbReference>
<keyword evidence="2" id="KW-0472">Membrane</keyword>
<dbReference type="SUPFAM" id="SSF57362">
    <property type="entry name" value="BPTI-like"/>
    <property type="match status" value="1"/>
</dbReference>
<sequence>MKPWILLLVLLTYELAMFLPALGGLKDKIPYELRDTDQCWVQPPSLRYCVKRCTKLRECSFPNHTCCWTYCGNICLDNETWPKCWLSCQAHLHMSRLSIMKLLGLQLLMLSGVAILPVSGSWKEKVDSSFELPPYVEPKLKLKPCNKSPTNEQCTIKCKLHTECQLGHYCCGAFCGGVCMLLKLNVSSNTDHKISNILTTVQPTKHPHVPLHSSIFSWRNVALLLLFFLSLEQTSASPSYRAKNKPGECLQERITCNSKAPDLCKTDFNCDEHLKCCSFACGKKCMDPYEEPCLLPLDKGHCKKTVKQWYFNTKQRVCKPFFYGGCLGNANSFSKKEDCMKACSSVVKDGQCPLFPFKNRMECSASCKSDYDCPLNEKCCESMCGFACVMAWTVKAGFCPNKPPVCSMIDRPRCLLDDDCPLTAKCCSRCGLKCMEPLK</sequence>
<dbReference type="InterPro" id="IPR020901">
    <property type="entry name" value="Prtase_inh_Kunz-CS"/>
</dbReference>
<dbReference type="PANTHER" id="PTHR47769">
    <property type="entry name" value="WAP FOUR-DISULFIDE CORE DOMAIN PROTEIN 8"/>
    <property type="match status" value="1"/>
</dbReference>
<dbReference type="InterPro" id="IPR008197">
    <property type="entry name" value="WAP_dom"/>
</dbReference>
<dbReference type="Pfam" id="PF00095">
    <property type="entry name" value="WAP"/>
    <property type="match status" value="3"/>
</dbReference>
<evidence type="ECO:0000313" key="5">
    <source>
        <dbReference type="EMBL" id="CAI9154744.1"/>
    </source>
</evidence>
<dbReference type="CDD" id="cd00199">
    <property type="entry name" value="WAP"/>
    <property type="match status" value="1"/>
</dbReference>
<feature type="domain" description="WAP" evidence="4">
    <location>
        <begin position="393"/>
        <end position="438"/>
    </location>
</feature>
<keyword evidence="2" id="KW-1133">Transmembrane helix</keyword>
<dbReference type="CDD" id="cd00109">
    <property type="entry name" value="Kunitz-type"/>
    <property type="match status" value="1"/>
</dbReference>
<dbReference type="PRINTS" id="PR00003">
    <property type="entry name" value="4DISULPHCORE"/>
</dbReference>
<dbReference type="PROSITE" id="PS50279">
    <property type="entry name" value="BPTI_KUNITZ_2"/>
    <property type="match status" value="1"/>
</dbReference>
<evidence type="ECO:0000259" key="3">
    <source>
        <dbReference type="PROSITE" id="PS50279"/>
    </source>
</evidence>
<dbReference type="InterPro" id="IPR036880">
    <property type="entry name" value="Kunitz_BPTI_sf"/>
</dbReference>
<feature type="domain" description="WAP" evidence="4">
    <location>
        <begin position="345"/>
        <end position="392"/>
    </location>
</feature>
<protein>
    <recommendedName>
        <fullName evidence="7">WAP four-disulfide core domain 8</fullName>
    </recommendedName>
</protein>
<dbReference type="SUPFAM" id="SSF57256">
    <property type="entry name" value="Elafin-like"/>
    <property type="match status" value="3"/>
</dbReference>
<feature type="domain" description="WAP" evidence="4">
    <location>
        <begin position="242"/>
        <end position="289"/>
    </location>
</feature>
<accession>A0ABN8XZH5</accession>
<gene>
    <name evidence="5" type="ORF">MRATA1EN1_LOCUS3706</name>
</gene>
<evidence type="ECO:0000256" key="1">
    <source>
        <dbReference type="ARBA" id="ARBA00023157"/>
    </source>
</evidence>
<dbReference type="PROSITE" id="PS51390">
    <property type="entry name" value="WAP"/>
    <property type="match status" value="3"/>
</dbReference>
<keyword evidence="6" id="KW-1185">Reference proteome</keyword>
<dbReference type="PANTHER" id="PTHR47769:SF1">
    <property type="entry name" value="WAP FOUR-DISULFIDE CORE DOMAIN PROTEIN 8"/>
    <property type="match status" value="1"/>
</dbReference>
<reference evidence="5" key="1">
    <citation type="submission" date="2023-04" db="EMBL/GenBank/DDBJ databases">
        <authorList>
            <consortium name="ELIXIR-Norway"/>
        </authorList>
    </citation>
    <scope>NUCLEOTIDE SEQUENCE [LARGE SCALE GENOMIC DNA]</scope>
</reference>
<keyword evidence="2" id="KW-0812">Transmembrane</keyword>
<dbReference type="InterPro" id="IPR036645">
    <property type="entry name" value="Elafin-like_sf"/>
</dbReference>
<name>A0ABN8XZH5_RANTA</name>
<feature type="transmembrane region" description="Helical" evidence="2">
    <location>
        <begin position="6"/>
        <end position="25"/>
    </location>
</feature>
<dbReference type="Gene3D" id="4.10.75.10">
    <property type="entry name" value="Elafin-like"/>
    <property type="match status" value="3"/>
</dbReference>
<evidence type="ECO:0008006" key="7">
    <source>
        <dbReference type="Google" id="ProtNLM"/>
    </source>
</evidence>
<keyword evidence="1" id="KW-1015">Disulfide bond</keyword>
<dbReference type="PROSITE" id="PS00280">
    <property type="entry name" value="BPTI_KUNITZ_1"/>
    <property type="match status" value="1"/>
</dbReference>
<dbReference type="Gene3D" id="4.10.410.10">
    <property type="entry name" value="Pancreatic trypsin inhibitor Kunitz domain"/>
    <property type="match status" value="1"/>
</dbReference>
<dbReference type="SMART" id="SM00131">
    <property type="entry name" value="KU"/>
    <property type="match status" value="1"/>
</dbReference>